<proteinExistence type="predicted"/>
<evidence type="ECO:0000313" key="1">
    <source>
        <dbReference type="EMBL" id="KAF2466062.1"/>
    </source>
</evidence>
<protein>
    <submittedName>
        <fullName evidence="1">Uncharacterized protein</fullName>
    </submittedName>
</protein>
<dbReference type="EMBL" id="MU003526">
    <property type="protein sequence ID" value="KAF2466062.1"/>
    <property type="molecule type" value="Genomic_DNA"/>
</dbReference>
<dbReference type="Proteomes" id="UP000799755">
    <property type="component" value="Unassembled WGS sequence"/>
</dbReference>
<name>A0ACB6QIA9_9PLEO</name>
<organism evidence="1 2">
    <name type="scientific">Lindgomyces ingoldianus</name>
    <dbReference type="NCBI Taxonomy" id="673940"/>
    <lineage>
        <taxon>Eukaryota</taxon>
        <taxon>Fungi</taxon>
        <taxon>Dikarya</taxon>
        <taxon>Ascomycota</taxon>
        <taxon>Pezizomycotina</taxon>
        <taxon>Dothideomycetes</taxon>
        <taxon>Pleosporomycetidae</taxon>
        <taxon>Pleosporales</taxon>
        <taxon>Lindgomycetaceae</taxon>
        <taxon>Lindgomyces</taxon>
    </lineage>
</organism>
<comment type="caution">
    <text evidence="1">The sequence shown here is derived from an EMBL/GenBank/DDBJ whole genome shotgun (WGS) entry which is preliminary data.</text>
</comment>
<accession>A0ACB6QIA9</accession>
<sequence>MDSRLLLLYALFPLLVKFTSATVEHVETVGFVKEDNSRDTTSLIISCLATLGLCVYSAVHLNVPPKRERFLGSLWREVKWCIIGLFGPELVLYTAWRQWASARELSDEVKRTMGNQEIEGISRKPTANGGGVSRTSTGMEKGMSVSESEIPSRSAGRYPWTMTHGFYATMGGFAIDLEDTDSEYASLFGDAKRLTLTAKGVALLAQVGHLPDLSMDDIKDKNKTDSLAKFLVCVQAGWMVVQVISRRAFDLPTTLLEVHTVAHVVCAILMYVLWWYKPRHVEYPTLLRGDWVWPLAAYMYSASRISGQPPRGTLGRFLHPKPELRLLAYFEEPETETSSDDIAPIHRSETDTTLPITRSPKGRFARRPGTLTSDLSLDTESPPSSSSTHSLRLRLAEEAVSMYPALRSKFQPYHPKSTANPFPPYYLPYATELVQHSSLDWPSAGLLRRTQSQIMGMVLWGASMAYGAIHVSAWDYFFPSAVEKLLWRLSSVWVTFCAAWWLMTNLLAHLLPAIDQFWNAFNERRLGPFWTGLVVGLCTVCGVSYVASRMFLVVEAFVSIREVPVRVYDTPSWSQVFPHL</sequence>
<keyword evidence="2" id="KW-1185">Reference proteome</keyword>
<evidence type="ECO:0000313" key="2">
    <source>
        <dbReference type="Proteomes" id="UP000799755"/>
    </source>
</evidence>
<gene>
    <name evidence="1" type="ORF">BDR25DRAFT_377739</name>
</gene>
<reference evidence="1" key="1">
    <citation type="journal article" date="2020" name="Stud. Mycol.">
        <title>101 Dothideomycetes genomes: a test case for predicting lifestyles and emergence of pathogens.</title>
        <authorList>
            <person name="Haridas S."/>
            <person name="Albert R."/>
            <person name="Binder M."/>
            <person name="Bloem J."/>
            <person name="Labutti K."/>
            <person name="Salamov A."/>
            <person name="Andreopoulos B."/>
            <person name="Baker S."/>
            <person name="Barry K."/>
            <person name="Bills G."/>
            <person name="Bluhm B."/>
            <person name="Cannon C."/>
            <person name="Castanera R."/>
            <person name="Culley D."/>
            <person name="Daum C."/>
            <person name="Ezra D."/>
            <person name="Gonzalez J."/>
            <person name="Henrissat B."/>
            <person name="Kuo A."/>
            <person name="Liang C."/>
            <person name="Lipzen A."/>
            <person name="Lutzoni F."/>
            <person name="Magnuson J."/>
            <person name="Mondo S."/>
            <person name="Nolan M."/>
            <person name="Ohm R."/>
            <person name="Pangilinan J."/>
            <person name="Park H.-J."/>
            <person name="Ramirez L."/>
            <person name="Alfaro M."/>
            <person name="Sun H."/>
            <person name="Tritt A."/>
            <person name="Yoshinaga Y."/>
            <person name="Zwiers L.-H."/>
            <person name="Turgeon B."/>
            <person name="Goodwin S."/>
            <person name="Spatafora J."/>
            <person name="Crous P."/>
            <person name="Grigoriev I."/>
        </authorList>
    </citation>
    <scope>NUCLEOTIDE SEQUENCE</scope>
    <source>
        <strain evidence="1">ATCC 200398</strain>
    </source>
</reference>